<gene>
    <name evidence="1" type="ORF">SAMN05443637_103308</name>
</gene>
<accession>A0A1M6QGS1</accession>
<dbReference type="Proteomes" id="UP000184363">
    <property type="component" value="Unassembled WGS sequence"/>
</dbReference>
<evidence type="ECO:0000313" key="2">
    <source>
        <dbReference type="Proteomes" id="UP000184363"/>
    </source>
</evidence>
<proteinExistence type="predicted"/>
<dbReference type="EMBL" id="FRAP01000003">
    <property type="protein sequence ID" value="SHK19300.1"/>
    <property type="molecule type" value="Genomic_DNA"/>
</dbReference>
<reference evidence="1 2" key="1">
    <citation type="submission" date="2016-11" db="EMBL/GenBank/DDBJ databases">
        <authorList>
            <person name="Jaros S."/>
            <person name="Januszkiewicz K."/>
            <person name="Wedrychowicz H."/>
        </authorList>
    </citation>
    <scope>NUCLEOTIDE SEQUENCE [LARGE SCALE GENOMIC DNA]</scope>
    <source>
        <strain evidence="1 2">DSM 43832</strain>
    </source>
</reference>
<sequence length="58" mass="5970">MHRASDVGERRLVDAPAGTVLVYRTGGSLDDAVEVGPGDTLTSGLRPGFALPSAELFA</sequence>
<dbReference type="AlphaFoldDB" id="A0A1M6QGS1"/>
<organism evidence="1 2">
    <name type="scientific">Pseudonocardia thermophila</name>
    <dbReference type="NCBI Taxonomy" id="1848"/>
    <lineage>
        <taxon>Bacteria</taxon>
        <taxon>Bacillati</taxon>
        <taxon>Actinomycetota</taxon>
        <taxon>Actinomycetes</taxon>
        <taxon>Pseudonocardiales</taxon>
        <taxon>Pseudonocardiaceae</taxon>
        <taxon>Pseudonocardia</taxon>
    </lineage>
</organism>
<protein>
    <submittedName>
        <fullName evidence="1">Uncharacterized protein</fullName>
    </submittedName>
</protein>
<evidence type="ECO:0000313" key="1">
    <source>
        <dbReference type="EMBL" id="SHK19300.1"/>
    </source>
</evidence>
<keyword evidence="2" id="KW-1185">Reference proteome</keyword>
<name>A0A1M6QGS1_PSETH</name>